<feature type="transmembrane region" description="Helical" evidence="1">
    <location>
        <begin position="1108"/>
        <end position="1125"/>
    </location>
</feature>
<dbReference type="SMART" id="SM00028">
    <property type="entry name" value="TPR"/>
    <property type="match status" value="8"/>
</dbReference>
<gene>
    <name evidence="3" type="ORF">MB14_13090</name>
</gene>
<dbReference type="OrthoDB" id="9771112at2"/>
<dbReference type="SUPFAM" id="SSF48452">
    <property type="entry name" value="TPR-like"/>
    <property type="match status" value="3"/>
</dbReference>
<dbReference type="Pfam" id="PF13424">
    <property type="entry name" value="TPR_12"/>
    <property type="match status" value="1"/>
</dbReference>
<feature type="domain" description="CHAT" evidence="2">
    <location>
        <begin position="805"/>
        <end position="1095"/>
    </location>
</feature>
<dbReference type="EMBL" id="LQZQ01000002">
    <property type="protein sequence ID" value="KYG81518.1"/>
    <property type="molecule type" value="Genomic_DNA"/>
</dbReference>
<proteinExistence type="predicted"/>
<accession>A0A150XRX9</accession>
<reference evidence="3" key="1">
    <citation type="submission" date="2016-01" db="EMBL/GenBank/DDBJ databases">
        <title>Genome sequencing of Roseivirga ehrenbergii KMM 6017.</title>
        <authorList>
            <person name="Selvaratnam C."/>
            <person name="Thevarajoo S."/>
            <person name="Goh K.M."/>
            <person name="Ee R."/>
            <person name="Chan K.-G."/>
            <person name="Chong C.S."/>
        </authorList>
    </citation>
    <scope>NUCLEOTIDE SEQUENCE [LARGE SCALE GENOMIC DNA]</scope>
    <source>
        <strain evidence="3">KMM 6017</strain>
    </source>
</reference>
<evidence type="ECO:0000259" key="2">
    <source>
        <dbReference type="Pfam" id="PF12770"/>
    </source>
</evidence>
<dbReference type="Pfam" id="PF12770">
    <property type="entry name" value="CHAT"/>
    <property type="match status" value="1"/>
</dbReference>
<dbReference type="RefSeq" id="WP_062588526.1">
    <property type="nucleotide sequence ID" value="NZ_LQZQ01000002.1"/>
</dbReference>
<keyword evidence="1" id="KW-0472">Membrane</keyword>
<dbReference type="PANTHER" id="PTHR10098">
    <property type="entry name" value="RAPSYN-RELATED"/>
    <property type="match status" value="1"/>
</dbReference>
<organism evidence="3 4">
    <name type="scientific">Roseivirga ehrenbergii (strain DSM 102268 / JCM 13514 / KCTC 12282 / NCIMB 14502 / KMM 6017)</name>
    <dbReference type="NCBI Taxonomy" id="279360"/>
    <lineage>
        <taxon>Bacteria</taxon>
        <taxon>Pseudomonadati</taxon>
        <taxon>Bacteroidota</taxon>
        <taxon>Cytophagia</taxon>
        <taxon>Cytophagales</taxon>
        <taxon>Roseivirgaceae</taxon>
        <taxon>Roseivirga</taxon>
    </lineage>
</organism>
<protein>
    <recommendedName>
        <fullName evidence="2">CHAT domain-containing protein</fullName>
    </recommendedName>
</protein>
<dbReference type="STRING" id="279360.MB14_13090"/>
<dbReference type="InterPro" id="IPR019734">
    <property type="entry name" value="TPR_rpt"/>
</dbReference>
<dbReference type="InterPro" id="IPR011990">
    <property type="entry name" value="TPR-like_helical_dom_sf"/>
</dbReference>
<dbReference type="Gene3D" id="1.25.40.10">
    <property type="entry name" value="Tetratricopeptide repeat domain"/>
    <property type="match status" value="3"/>
</dbReference>
<keyword evidence="4" id="KW-1185">Reference proteome</keyword>
<evidence type="ECO:0000313" key="3">
    <source>
        <dbReference type="EMBL" id="KYG81518.1"/>
    </source>
</evidence>
<dbReference type="InterPro" id="IPR024983">
    <property type="entry name" value="CHAT_dom"/>
</dbReference>
<name>A0A150XRX9_ROSEK</name>
<dbReference type="AlphaFoldDB" id="A0A150XRX9"/>
<keyword evidence="1" id="KW-0812">Transmembrane</keyword>
<sequence length="1135" mass="129391">MIKYYITYTHIFILFLFTYQYSQGQAISASLSGRSLLIKADSLINIQSLESAQEVLSLASAQALREKDTLSYLQSLNKKAYTFSKQAQYDSSLIVARASIQLMHELPYTDPILLAELSRSIGLVYELRDNDLSKAAEEYQKGLKVLNSLEGDKPYLSIELSKDLVIILLTKGLIDSASTALDTIINSQEIYFSEKHMELADTYRLKAVGLSISNYTIEAIKYYNKALSSLNKAKKSKRTQKGKADILGNIGNLHHLSGYYDSAFIYYSKQKNINEIVLSENDKSLANLYRNLSSIHQFKGYYDSAIYYARKSLNITELTLSKNHPDLAESYSALAITLQQEGKIQESLVYYSKSFEIIESNFGLNHWRTYNVLSQLGIAQSGLGDYTKSNEYFKQAISIGLNGDFANIESIVRNHLYLADNFIKIGDLEKANKAISKANELTHKLPSVNHQIFGEVQIRKGVLYNQQKNPLKAEESFLNAYKSFINIFGERHPRVGEILIQLAKLKIENQELVEAKELLWKAILSNTYEYEEVKLGVVPRSYNIINPLQTIQSLELLAKVEWEISETENDLSFLQKSRELYDTLLNLLAEILFETTQEEDLAQIIKLFHANYSSAINLLYEMKEKGILDEQEYLENHFNYSEASKGIVTSYSLFKHKALKSFKGKSNQVDSLRSITKEASFVKSQITTFEIEYPNNENLKYYQDWLFNLLNKKRQILSKLESEETTFKNFLEESMMKSVDIIQKEVGYTHTIIEYFLTDDKLFTLLIKKNETKVSAQTLNDNFLQQISNHQSLKNNDIENYARGSRALYDILIAPIKSDLKDIEKLLIIPDKTLWNVNFGLLLTDDKEHIDTKKLPYLLKDYQISYAYAVKLMGKNPPKQEQLDNKKVLALAYGDDNGTKPQLSSFRNTPLAKIRGTAFELKAIEKLVDGDFIYGQKATEALFKEKSSEYGILHLAMHGVMIDSSINESYLAFFADSLQEEDGRLYPFELTELDLSADLAVLSACETGAGKIVNGEGVMSIGRGFFNAGVKSLLLTQWPLSDAVAPEIMESFYQYLNKGIDKDEALRSAQLDFLENANNISANPYYWGSFFILGDTEPIDFRPRTPRWYYIVVASILLFLAVLALRKKKRRGQRS</sequence>
<dbReference type="Proteomes" id="UP000075583">
    <property type="component" value="Unassembled WGS sequence"/>
</dbReference>
<keyword evidence="1" id="KW-1133">Transmembrane helix</keyword>
<evidence type="ECO:0000256" key="1">
    <source>
        <dbReference type="SAM" id="Phobius"/>
    </source>
</evidence>
<evidence type="ECO:0000313" key="4">
    <source>
        <dbReference type="Proteomes" id="UP000075583"/>
    </source>
</evidence>
<comment type="caution">
    <text evidence="3">The sequence shown here is derived from an EMBL/GenBank/DDBJ whole genome shotgun (WGS) entry which is preliminary data.</text>
</comment>